<dbReference type="GO" id="GO:0005975">
    <property type="term" value="P:carbohydrate metabolic process"/>
    <property type="evidence" value="ECO:0007669"/>
    <property type="project" value="InterPro"/>
</dbReference>
<dbReference type="InterPro" id="IPR051398">
    <property type="entry name" value="Polysacch_Deacetylase"/>
</dbReference>
<dbReference type="Pfam" id="PF01522">
    <property type="entry name" value="Polysacc_deac_1"/>
    <property type="match status" value="1"/>
</dbReference>
<sequence length="257" mass="28796">MEYSASTNQTSDRTIAILSFHKIGEPPPNGWESWFYIPETTFVDHLTYLQKNNWQVIDLATFLQGLTTPEILPKRSALLTFDDGYQSMLTTVVPLLLKFAYPSVIFVPTDFIGKHNSFDTDCEPEEPICTWDELRQLERSNVSVQPHGVTHRAFSYLSLAEQEEELSRSKATLEAGLKKPVDIFCYPYGDDGQDPQTIKKVLQRVGYQAACLYGGDPVSVAEASANPYRLPRLAMGPDTDLQAILNPEAVPSVVFQS</sequence>
<dbReference type="CDD" id="cd10918">
    <property type="entry name" value="CE4_NodB_like_5s_6s"/>
    <property type="match status" value="1"/>
</dbReference>
<dbReference type="InterPro" id="IPR011330">
    <property type="entry name" value="Glyco_hydro/deAcase_b/a-brl"/>
</dbReference>
<evidence type="ECO:0000256" key="1">
    <source>
        <dbReference type="ARBA" id="ARBA00004613"/>
    </source>
</evidence>
<dbReference type="Proteomes" id="UP000503129">
    <property type="component" value="Chromosome"/>
</dbReference>
<organism evidence="4 5">
    <name type="scientific">Brasilonema sennae CENA114</name>
    <dbReference type="NCBI Taxonomy" id="415709"/>
    <lineage>
        <taxon>Bacteria</taxon>
        <taxon>Bacillati</taxon>
        <taxon>Cyanobacteriota</taxon>
        <taxon>Cyanophyceae</taxon>
        <taxon>Nostocales</taxon>
        <taxon>Scytonemataceae</taxon>
        <taxon>Brasilonema</taxon>
        <taxon>Bromeliae group (in: Brasilonema)</taxon>
    </lineage>
</organism>
<accession>A0A856MQ64</accession>
<dbReference type="GO" id="GO:0016810">
    <property type="term" value="F:hydrolase activity, acting on carbon-nitrogen (but not peptide) bonds"/>
    <property type="evidence" value="ECO:0007669"/>
    <property type="project" value="InterPro"/>
</dbReference>
<dbReference type="EMBL" id="CP030118">
    <property type="protein sequence ID" value="QDL11547.1"/>
    <property type="molecule type" value="Genomic_DNA"/>
</dbReference>
<dbReference type="AlphaFoldDB" id="A0A856MQ64"/>
<dbReference type="PROSITE" id="PS51677">
    <property type="entry name" value="NODB"/>
    <property type="match status" value="1"/>
</dbReference>
<gene>
    <name evidence="4" type="ORF">DP114_29880</name>
</gene>
<comment type="subcellular location">
    <subcellularLocation>
        <location evidence="1">Secreted</location>
    </subcellularLocation>
</comment>
<reference evidence="4 5" key="1">
    <citation type="submission" date="2018-06" db="EMBL/GenBank/DDBJ databases">
        <title>Comparative genomics of Brasilonema spp. strains.</title>
        <authorList>
            <person name="Alvarenga D.O."/>
            <person name="Fiore M.F."/>
            <person name="Varani A.M."/>
        </authorList>
    </citation>
    <scope>NUCLEOTIDE SEQUENCE [LARGE SCALE GENOMIC DNA]</scope>
    <source>
        <strain evidence="4 5">CENA114</strain>
    </source>
</reference>
<keyword evidence="5" id="KW-1185">Reference proteome</keyword>
<feature type="domain" description="NodB homology" evidence="3">
    <location>
        <begin position="75"/>
        <end position="257"/>
    </location>
</feature>
<dbReference type="GO" id="GO:0005576">
    <property type="term" value="C:extracellular region"/>
    <property type="evidence" value="ECO:0007669"/>
    <property type="project" value="UniProtKB-SubCell"/>
</dbReference>
<keyword evidence="2" id="KW-0732">Signal</keyword>
<name>A0A856MQ64_9CYAN</name>
<dbReference type="KEGG" id="bsen:DP114_29880"/>
<dbReference type="SUPFAM" id="SSF88713">
    <property type="entry name" value="Glycoside hydrolase/deacetylase"/>
    <property type="match status" value="1"/>
</dbReference>
<dbReference type="PANTHER" id="PTHR34216">
    <property type="match status" value="1"/>
</dbReference>
<dbReference type="Gene3D" id="3.20.20.370">
    <property type="entry name" value="Glycoside hydrolase/deacetylase"/>
    <property type="match status" value="1"/>
</dbReference>
<evidence type="ECO:0000313" key="4">
    <source>
        <dbReference type="EMBL" id="QDL11547.1"/>
    </source>
</evidence>
<protein>
    <recommendedName>
        <fullName evidence="3">NodB homology domain-containing protein</fullName>
    </recommendedName>
</protein>
<evidence type="ECO:0000256" key="2">
    <source>
        <dbReference type="ARBA" id="ARBA00022729"/>
    </source>
</evidence>
<dbReference type="RefSeq" id="WP_171977813.1">
    <property type="nucleotide sequence ID" value="NZ_CAWOXK010000001.1"/>
</dbReference>
<dbReference type="PANTHER" id="PTHR34216:SF3">
    <property type="entry name" value="POLY-BETA-1,6-N-ACETYL-D-GLUCOSAMINE N-DEACETYLASE"/>
    <property type="match status" value="1"/>
</dbReference>
<proteinExistence type="predicted"/>
<evidence type="ECO:0000259" key="3">
    <source>
        <dbReference type="PROSITE" id="PS51677"/>
    </source>
</evidence>
<dbReference type="InterPro" id="IPR002509">
    <property type="entry name" value="NODB_dom"/>
</dbReference>
<evidence type="ECO:0000313" key="5">
    <source>
        <dbReference type="Proteomes" id="UP000503129"/>
    </source>
</evidence>